<dbReference type="EMBL" id="UINC01141700">
    <property type="protein sequence ID" value="SVD29596.1"/>
    <property type="molecule type" value="Genomic_DNA"/>
</dbReference>
<dbReference type="Pfam" id="PF13623">
    <property type="entry name" value="SurA_N_2"/>
    <property type="match status" value="1"/>
</dbReference>
<name>A0A382U5L0_9ZZZZ</name>
<feature type="transmembrane region" description="Helical" evidence="1">
    <location>
        <begin position="12"/>
        <end position="30"/>
    </location>
</feature>
<keyword evidence="1" id="KW-1133">Transmembrane helix</keyword>
<evidence type="ECO:0000256" key="1">
    <source>
        <dbReference type="SAM" id="Phobius"/>
    </source>
</evidence>
<evidence type="ECO:0000313" key="2">
    <source>
        <dbReference type="EMBL" id="SVD29596.1"/>
    </source>
</evidence>
<protein>
    <submittedName>
        <fullName evidence="2">Uncharacterized protein</fullName>
    </submittedName>
</protein>
<feature type="non-terminal residue" evidence="2">
    <location>
        <position position="157"/>
    </location>
</feature>
<dbReference type="AlphaFoldDB" id="A0A382U5L0"/>
<keyword evidence="1" id="KW-0812">Transmembrane</keyword>
<gene>
    <name evidence="2" type="ORF">METZ01_LOCUS382450</name>
</gene>
<reference evidence="2" key="1">
    <citation type="submission" date="2018-05" db="EMBL/GenBank/DDBJ databases">
        <authorList>
            <person name="Lanie J.A."/>
            <person name="Ng W.-L."/>
            <person name="Kazmierczak K.M."/>
            <person name="Andrzejewski T.M."/>
            <person name="Davidsen T.M."/>
            <person name="Wayne K.J."/>
            <person name="Tettelin H."/>
            <person name="Glass J.I."/>
            <person name="Rusch D."/>
            <person name="Podicherti R."/>
            <person name="Tsui H.-C.T."/>
            <person name="Winkler M.E."/>
        </authorList>
    </citation>
    <scope>NUCLEOTIDE SEQUENCE</scope>
</reference>
<keyword evidence="1" id="KW-0472">Membrane</keyword>
<organism evidence="2">
    <name type="scientific">marine metagenome</name>
    <dbReference type="NCBI Taxonomy" id="408172"/>
    <lineage>
        <taxon>unclassified sequences</taxon>
        <taxon>metagenomes</taxon>
        <taxon>ecological metagenomes</taxon>
    </lineage>
</organism>
<sequence length="157" mass="17471">MNMESIREKSKIFLWICLIGFVLSLVGVMGSGSGGGGFLGGASLTSLFSETVNPASYVGKIGNKSISRNFFAREVAKQRSISQFQINATESFYIGRAWEAIISNTIITNQVKELNLETYDLELKDFLLNFPPNSLREFLTSSNLFVDENNLFDLSIY</sequence>
<accession>A0A382U5L0</accession>
<proteinExistence type="predicted"/>